<evidence type="ECO:0000313" key="1">
    <source>
        <dbReference type="EMBL" id="CUG01584.1"/>
    </source>
</evidence>
<dbReference type="Proteomes" id="UP000051952">
    <property type="component" value="Unassembled WGS sequence"/>
</dbReference>
<dbReference type="AlphaFoldDB" id="A0A0S4IVP6"/>
<reference evidence="2" key="1">
    <citation type="submission" date="2015-09" db="EMBL/GenBank/DDBJ databases">
        <authorList>
            <consortium name="Pathogen Informatics"/>
        </authorList>
    </citation>
    <scope>NUCLEOTIDE SEQUENCE [LARGE SCALE GENOMIC DNA]</scope>
    <source>
        <strain evidence="2">Lake Konstanz</strain>
    </source>
</reference>
<dbReference type="VEuPathDB" id="TriTrypDB:BSAL_04515"/>
<dbReference type="EMBL" id="CYKH01000493">
    <property type="protein sequence ID" value="CUG01584.1"/>
    <property type="molecule type" value="Genomic_DNA"/>
</dbReference>
<proteinExistence type="predicted"/>
<keyword evidence="2" id="KW-1185">Reference proteome</keyword>
<evidence type="ECO:0000313" key="2">
    <source>
        <dbReference type="Proteomes" id="UP000051952"/>
    </source>
</evidence>
<feature type="non-terminal residue" evidence="1">
    <location>
        <position position="1"/>
    </location>
</feature>
<organism evidence="1 2">
    <name type="scientific">Bodo saltans</name>
    <name type="common">Flagellated protozoan</name>
    <dbReference type="NCBI Taxonomy" id="75058"/>
    <lineage>
        <taxon>Eukaryota</taxon>
        <taxon>Discoba</taxon>
        <taxon>Euglenozoa</taxon>
        <taxon>Kinetoplastea</taxon>
        <taxon>Metakinetoplastina</taxon>
        <taxon>Eubodonida</taxon>
        <taxon>Bodonidae</taxon>
        <taxon>Bodo</taxon>
    </lineage>
</organism>
<name>A0A0S4IVP6_BODSA</name>
<protein>
    <submittedName>
        <fullName evidence="1">Uncharacterized protein</fullName>
    </submittedName>
</protein>
<gene>
    <name evidence="1" type="ORF">BSAL_04515</name>
</gene>
<accession>A0A0S4IVP6</accession>
<sequence length="301" mass="34576">ALHSFVSLFFCPPAESIRVQAVLDKETLTREALLREERVAWHEIAARTSMLGDIIRACHRSTSSKPLATPDIEPMSARAFVLKAKKQSDAQITRRSTVGAPVVRETTTPTARLLWKEDVNRTAVEQEYVALTRSAFADYFIDLRRYEEQQTYDTWRSLLLTSATVFDDSRTHCAEFRIFDAYRIGLEQRTARALMEQAAVDSVAAVLDQAHTDFVRVMWREEQRRWRHYHASMALSTVHFVAESLEIRLAHSASKLNELLALEDHARQIIQTAEEFRRDSDELTGASYAVVKAAIWRSYYH</sequence>